<dbReference type="InterPro" id="IPR007803">
    <property type="entry name" value="Asp/Arg/Pro-Hydrxlase"/>
</dbReference>
<dbReference type="PANTHER" id="PTHR46332">
    <property type="entry name" value="ASPARTATE BETA-HYDROXYLASE DOMAIN-CONTAINING PROTEIN 2"/>
    <property type="match status" value="1"/>
</dbReference>
<evidence type="ECO:0000256" key="2">
    <source>
        <dbReference type="ARBA" id="ARBA00022964"/>
    </source>
</evidence>
<dbReference type="SUPFAM" id="SSF51197">
    <property type="entry name" value="Clavaminate synthase-like"/>
    <property type="match status" value="1"/>
</dbReference>
<comment type="similarity">
    <text evidence="1">Belongs to the aspartyl/asparaginyl beta-hydroxylase family.</text>
</comment>
<dbReference type="InterPro" id="IPR027443">
    <property type="entry name" value="IPNS-like_sf"/>
</dbReference>
<dbReference type="PaxDb" id="8022-A0A060WHY7"/>
<dbReference type="Gene3D" id="2.60.120.330">
    <property type="entry name" value="B-lactam Antibiotic, Isopenicillin N Synthase, Chain"/>
    <property type="match status" value="1"/>
</dbReference>
<keyword evidence="3" id="KW-0560">Oxidoreductase</keyword>
<reference evidence="6" key="1">
    <citation type="journal article" date="2014" name="Nat. Commun.">
        <title>The rainbow trout genome provides novel insights into evolution after whole-genome duplication in vertebrates.</title>
        <authorList>
            <person name="Berthelot C."/>
            <person name="Brunet F."/>
            <person name="Chalopin D."/>
            <person name="Juanchich A."/>
            <person name="Bernard M."/>
            <person name="Noel B."/>
            <person name="Bento P."/>
            <person name="Da Silva C."/>
            <person name="Labadie K."/>
            <person name="Alberti A."/>
            <person name="Aury J.M."/>
            <person name="Louis A."/>
            <person name="Dehais P."/>
            <person name="Bardou P."/>
            <person name="Montfort J."/>
            <person name="Klopp C."/>
            <person name="Cabau C."/>
            <person name="Gaspin C."/>
            <person name="Thorgaard G.H."/>
            <person name="Boussaha M."/>
            <person name="Quillet E."/>
            <person name="Guyomard R."/>
            <person name="Galiana D."/>
            <person name="Bobe J."/>
            <person name="Volff J.N."/>
            <person name="Genet C."/>
            <person name="Wincker P."/>
            <person name="Jaillon O."/>
            <person name="Roest Crollius H."/>
            <person name="Guiguen Y."/>
        </authorList>
    </citation>
    <scope>NUCLEOTIDE SEQUENCE [LARGE SCALE GENOMIC DNA]</scope>
</reference>
<sequence length="261" mass="29022">MFLFVFILSVKQLQYMCINQCLMFSSFSRMYDSFSVICLSQATLNDRSSIQKPHLFFLPDVPSIPFFPRDAHRHDIEVLEANYPIILAEFQAVYQRGIDPKIGWTSLGPKGQAVFPLYSAGVCVAGNCRSCPCTYRTLLSLRTFISSNSLGAAGFWLLGPGATLGGVYGPTNTRLRCHLGVQTPPQCELVVGGEPQCWSEGHCLLVDDSFLHTVSHNGQSTPPPTTRQSLSKQTQAVLRFQFPFSQSTRYNILWGVALSRL</sequence>
<feature type="domain" description="Aspartyl/asparaginy/proline hydroxylase" evidence="5">
    <location>
        <begin position="80"/>
        <end position="220"/>
    </location>
</feature>
<feature type="signal peptide" evidence="4">
    <location>
        <begin position="1"/>
        <end position="15"/>
    </location>
</feature>
<evidence type="ECO:0000313" key="6">
    <source>
        <dbReference type="EMBL" id="CDQ66727.1"/>
    </source>
</evidence>
<reference evidence="6" key="2">
    <citation type="submission" date="2014-03" db="EMBL/GenBank/DDBJ databases">
        <authorList>
            <person name="Genoscope - CEA"/>
        </authorList>
    </citation>
    <scope>NUCLEOTIDE SEQUENCE</scope>
</reference>
<accession>A0A060WHY7</accession>
<dbReference type="EMBL" id="FR904555">
    <property type="protein sequence ID" value="CDQ66727.1"/>
    <property type="molecule type" value="Genomic_DNA"/>
</dbReference>
<evidence type="ECO:0000259" key="5">
    <source>
        <dbReference type="Pfam" id="PF05118"/>
    </source>
</evidence>
<proteinExistence type="inferred from homology"/>
<protein>
    <recommendedName>
        <fullName evidence="5">Aspartyl/asparaginy/proline hydroxylase domain-containing protein</fullName>
    </recommendedName>
</protein>
<dbReference type="Pfam" id="PF05118">
    <property type="entry name" value="Asp_Arg_Hydrox"/>
    <property type="match status" value="1"/>
</dbReference>
<dbReference type="AlphaFoldDB" id="A0A060WHY7"/>
<dbReference type="GO" id="GO:0051213">
    <property type="term" value="F:dioxygenase activity"/>
    <property type="evidence" value="ECO:0007669"/>
    <property type="project" value="UniProtKB-KW"/>
</dbReference>
<evidence type="ECO:0000256" key="1">
    <source>
        <dbReference type="ARBA" id="ARBA00007730"/>
    </source>
</evidence>
<name>A0A060WHY7_ONCMY</name>
<gene>
    <name evidence="6" type="ORF">GSONMT00075967001</name>
</gene>
<evidence type="ECO:0000256" key="3">
    <source>
        <dbReference type="ARBA" id="ARBA00023002"/>
    </source>
</evidence>
<dbReference type="InterPro" id="IPR051821">
    <property type="entry name" value="Asp/Asn_beta-hydroxylase"/>
</dbReference>
<keyword evidence="4" id="KW-0732">Signal</keyword>
<keyword evidence="2" id="KW-0223">Dioxygenase</keyword>
<dbReference type="STRING" id="8022.A0A060WHY7"/>
<evidence type="ECO:0000256" key="4">
    <source>
        <dbReference type="SAM" id="SignalP"/>
    </source>
</evidence>
<evidence type="ECO:0000313" key="7">
    <source>
        <dbReference type="Proteomes" id="UP000193380"/>
    </source>
</evidence>
<dbReference type="Proteomes" id="UP000193380">
    <property type="component" value="Unassembled WGS sequence"/>
</dbReference>
<dbReference type="PANTHER" id="PTHR46332:SF4">
    <property type="entry name" value="ASPARTATE BETA-HYDROXYLASE DOMAIN-CONTAINING 1"/>
    <property type="match status" value="1"/>
</dbReference>
<organism evidence="6 7">
    <name type="scientific">Oncorhynchus mykiss</name>
    <name type="common">Rainbow trout</name>
    <name type="synonym">Salmo gairdneri</name>
    <dbReference type="NCBI Taxonomy" id="8022"/>
    <lineage>
        <taxon>Eukaryota</taxon>
        <taxon>Metazoa</taxon>
        <taxon>Chordata</taxon>
        <taxon>Craniata</taxon>
        <taxon>Vertebrata</taxon>
        <taxon>Euteleostomi</taxon>
        <taxon>Actinopterygii</taxon>
        <taxon>Neopterygii</taxon>
        <taxon>Teleostei</taxon>
        <taxon>Protacanthopterygii</taxon>
        <taxon>Salmoniformes</taxon>
        <taxon>Salmonidae</taxon>
        <taxon>Salmoninae</taxon>
        <taxon>Oncorhynchus</taxon>
    </lineage>
</organism>
<dbReference type="GO" id="GO:0016020">
    <property type="term" value="C:membrane"/>
    <property type="evidence" value="ECO:0007669"/>
    <property type="project" value="TreeGrafter"/>
</dbReference>
<feature type="chain" id="PRO_5013379912" description="Aspartyl/asparaginy/proline hydroxylase domain-containing protein" evidence="4">
    <location>
        <begin position="16"/>
        <end position="261"/>
    </location>
</feature>